<dbReference type="Proteomes" id="UP000005952">
    <property type="component" value="Chromosome"/>
</dbReference>
<dbReference type="EMBL" id="CP005587">
    <property type="protein sequence ID" value="AGK59306.1"/>
    <property type="molecule type" value="Genomic_DNA"/>
</dbReference>
<keyword evidence="2" id="KW-1185">Reference proteome</keyword>
<dbReference type="KEGG" id="hdt:HYPDE_38173"/>
<name>N0BFR1_9HYPH</name>
<dbReference type="AlphaFoldDB" id="N0BFR1"/>
<dbReference type="HOGENOM" id="CLU_179939_0_0_5"/>
<proteinExistence type="predicted"/>
<protein>
    <submittedName>
        <fullName evidence="1">Uncharacterized protein</fullName>
    </submittedName>
</protein>
<evidence type="ECO:0000313" key="2">
    <source>
        <dbReference type="Proteomes" id="UP000005952"/>
    </source>
</evidence>
<sequence>MPNEMPQTFARRARHSSKAIVTAIVLTLAALIALTIAARDNGPKSVKTFGPVTSAPVGVESGLLPVIHR</sequence>
<organism evidence="1 2">
    <name type="scientific">Hyphomicrobium denitrificans 1NES1</name>
    <dbReference type="NCBI Taxonomy" id="670307"/>
    <lineage>
        <taxon>Bacteria</taxon>
        <taxon>Pseudomonadati</taxon>
        <taxon>Pseudomonadota</taxon>
        <taxon>Alphaproteobacteria</taxon>
        <taxon>Hyphomicrobiales</taxon>
        <taxon>Hyphomicrobiaceae</taxon>
        <taxon>Hyphomicrobium</taxon>
    </lineage>
</organism>
<reference evidence="1 2" key="1">
    <citation type="journal article" date="2013" name="Genome Announc.">
        <title>Genome sequences for three denitrifying bacterial strains isolated from a uranium- and nitrate-contaminated subsurface environment.</title>
        <authorList>
            <person name="Venkatramanan R."/>
            <person name="Prakash O."/>
            <person name="Woyke T."/>
            <person name="Chain P."/>
            <person name="Goodwin L.A."/>
            <person name="Watson D."/>
            <person name="Brooks S."/>
            <person name="Kostka J.E."/>
            <person name="Green S.J."/>
        </authorList>
    </citation>
    <scope>NUCLEOTIDE SEQUENCE [LARGE SCALE GENOMIC DNA]</scope>
    <source>
        <strain evidence="1 2">1NES1</strain>
    </source>
</reference>
<accession>N0BFR1</accession>
<evidence type="ECO:0000313" key="1">
    <source>
        <dbReference type="EMBL" id="AGK59306.1"/>
    </source>
</evidence>
<gene>
    <name evidence="1" type="ORF">HYPDE_38173</name>
</gene>